<dbReference type="EMBL" id="JABAIA010000001">
    <property type="protein sequence ID" value="NLR64585.1"/>
    <property type="molecule type" value="Genomic_DNA"/>
</dbReference>
<sequence length="153" mass="16329">MPRILPGILLVALLAGSCSRKDKTPCNSNDIATLKAAIGFPFRLTDPQTGADLVTGPGATIPLDSVRFIRPNGQSGFWVEKATRRNSVTYLQGPAAPNMVLEVGQTGKVVQLKINMVFRQVACSSELTGVTVGDNAVPLKKDSTDAYLIPFSR</sequence>
<organism evidence="1 2">
    <name type="scientific">Chitinophaga varians</name>
    <dbReference type="NCBI Taxonomy" id="2202339"/>
    <lineage>
        <taxon>Bacteria</taxon>
        <taxon>Pseudomonadati</taxon>
        <taxon>Bacteroidota</taxon>
        <taxon>Chitinophagia</taxon>
        <taxon>Chitinophagales</taxon>
        <taxon>Chitinophagaceae</taxon>
        <taxon>Chitinophaga</taxon>
    </lineage>
</organism>
<dbReference type="RefSeq" id="WP_168870533.1">
    <property type="nucleotide sequence ID" value="NZ_JABAIA010000001.1"/>
</dbReference>
<reference evidence="1 2" key="1">
    <citation type="submission" date="2020-04" db="EMBL/GenBank/DDBJ databases">
        <authorList>
            <person name="Yin C."/>
        </authorList>
    </citation>
    <scope>NUCLEOTIDE SEQUENCE [LARGE SCALE GENOMIC DNA]</scope>
    <source>
        <strain evidence="1 2">Ae27</strain>
    </source>
</reference>
<protein>
    <submittedName>
        <fullName evidence="1">Uncharacterized protein</fullName>
    </submittedName>
</protein>
<dbReference type="AlphaFoldDB" id="A0A847RUJ0"/>
<evidence type="ECO:0000313" key="2">
    <source>
        <dbReference type="Proteomes" id="UP000570474"/>
    </source>
</evidence>
<proteinExistence type="predicted"/>
<dbReference type="PROSITE" id="PS51257">
    <property type="entry name" value="PROKAR_LIPOPROTEIN"/>
    <property type="match status" value="1"/>
</dbReference>
<name>A0A847RUJ0_9BACT</name>
<accession>A0A847RUJ0</accession>
<gene>
    <name evidence="1" type="ORF">HGH92_09735</name>
</gene>
<keyword evidence="2" id="KW-1185">Reference proteome</keyword>
<comment type="caution">
    <text evidence="1">The sequence shown here is derived from an EMBL/GenBank/DDBJ whole genome shotgun (WGS) entry which is preliminary data.</text>
</comment>
<evidence type="ECO:0000313" key="1">
    <source>
        <dbReference type="EMBL" id="NLR64585.1"/>
    </source>
</evidence>
<dbReference type="Proteomes" id="UP000570474">
    <property type="component" value="Unassembled WGS sequence"/>
</dbReference>